<dbReference type="Proteomes" id="UP001183246">
    <property type="component" value="Unassembled WGS sequence"/>
</dbReference>
<sequence>MSSSVGGRWFVVFPDHEAASAVFDRIRNTGCQVVRHASGRPWLAGCWDGSAARLAETGDVRLAVLGVSTLDTGQLRVRARAVRTTSDVETAVQGSAGDHFLLASVAGRVYARGTASGSRRLYRAEVDGVTVVADRARTLARFTGAAVDLRHVAARLVSVATPPFPLDQASLFEGVRAVPPGQAVLLERAGEATERRWWRPPESELPLAEGAEGLREALRAAVRARVAPGQRWAADLSGGMDSTSLCFLAAEAGAELVTLTLDPGAPGDEDLAYARRAAAGLPAGTPHLVFDAADLPSYYTGPEGGLGGGEPEDEPTLGIRDRAQQEHLVGVAHAHGVTRRLCGQGGDQLVIPPPSHLHDLVRREPRLATRHLAAYAAKQRWPRAATVRALADRRPFRAWLAAEAGHITGDRGPAGDVQLGWGLAMSLPHWATDRARESTAELLREAAARTEPLADTRGRHLWLYMARQAGRVALLYDRLGIALDMPFCDDAVLEACLRVRPHEATTPWAYKPLLATAMRGIVPEPLLQRTTKGNATPEWHRGMRAHRRGLAAWLEDSRLVAAGLAEPRALARAWLSPGTLPAHEGPPAEASVALESWLRALERHPVPRYLEEHTHEHEHATES</sequence>
<evidence type="ECO:0000259" key="5">
    <source>
        <dbReference type="Pfam" id="PF00733"/>
    </source>
</evidence>
<keyword evidence="3" id="KW-0028">Amino-acid biosynthesis</keyword>
<reference evidence="7" key="1">
    <citation type="submission" date="2023-07" db="EMBL/GenBank/DDBJ databases">
        <title>30 novel species of actinomycetes from the DSMZ collection.</title>
        <authorList>
            <person name="Nouioui I."/>
        </authorList>
    </citation>
    <scope>NUCLEOTIDE SEQUENCE [LARGE SCALE GENOMIC DNA]</scope>
    <source>
        <strain evidence="7">DSM 44938</strain>
    </source>
</reference>
<evidence type="ECO:0000256" key="2">
    <source>
        <dbReference type="ARBA" id="ARBA00012737"/>
    </source>
</evidence>
<gene>
    <name evidence="6" type="ORF">RM590_27985</name>
</gene>
<evidence type="ECO:0000313" key="6">
    <source>
        <dbReference type="EMBL" id="MDT0346396.1"/>
    </source>
</evidence>
<dbReference type="InterPro" id="IPR001962">
    <property type="entry name" value="Asn_synthase"/>
</dbReference>
<keyword evidence="7" id="KW-1185">Reference proteome</keyword>
<evidence type="ECO:0000256" key="1">
    <source>
        <dbReference type="ARBA" id="ARBA00005187"/>
    </source>
</evidence>
<dbReference type="InterPro" id="IPR014729">
    <property type="entry name" value="Rossmann-like_a/b/a_fold"/>
</dbReference>
<comment type="pathway">
    <text evidence="1">Amino-acid biosynthesis; L-asparagine biosynthesis; L-asparagine from L-aspartate (L-Gln route): step 1/1.</text>
</comment>
<dbReference type="EC" id="6.3.5.4" evidence="2"/>
<comment type="catalytic activity">
    <reaction evidence="4">
        <text>L-aspartate + L-glutamine + ATP + H2O = L-asparagine + L-glutamate + AMP + diphosphate + H(+)</text>
        <dbReference type="Rhea" id="RHEA:12228"/>
        <dbReference type="ChEBI" id="CHEBI:15377"/>
        <dbReference type="ChEBI" id="CHEBI:15378"/>
        <dbReference type="ChEBI" id="CHEBI:29985"/>
        <dbReference type="ChEBI" id="CHEBI:29991"/>
        <dbReference type="ChEBI" id="CHEBI:30616"/>
        <dbReference type="ChEBI" id="CHEBI:33019"/>
        <dbReference type="ChEBI" id="CHEBI:58048"/>
        <dbReference type="ChEBI" id="CHEBI:58359"/>
        <dbReference type="ChEBI" id="CHEBI:456215"/>
        <dbReference type="EC" id="6.3.5.4"/>
    </reaction>
</comment>
<comment type="caution">
    <text evidence="6">The sequence shown here is derived from an EMBL/GenBank/DDBJ whole genome shotgun (WGS) entry which is preliminary data.</text>
</comment>
<dbReference type="Pfam" id="PF00733">
    <property type="entry name" value="Asn_synthase"/>
    <property type="match status" value="1"/>
</dbReference>
<evidence type="ECO:0000313" key="7">
    <source>
        <dbReference type="Proteomes" id="UP001183246"/>
    </source>
</evidence>
<dbReference type="SUPFAM" id="SSF56235">
    <property type="entry name" value="N-terminal nucleophile aminohydrolases (Ntn hydrolases)"/>
    <property type="match status" value="1"/>
</dbReference>
<dbReference type="Gene3D" id="3.40.50.620">
    <property type="entry name" value="HUPs"/>
    <property type="match status" value="1"/>
</dbReference>
<dbReference type="RefSeq" id="WP_311707522.1">
    <property type="nucleotide sequence ID" value="NZ_JAVREL010000020.1"/>
</dbReference>
<dbReference type="InterPro" id="IPR029055">
    <property type="entry name" value="Ntn_hydrolases_N"/>
</dbReference>
<dbReference type="PANTHER" id="PTHR43284">
    <property type="entry name" value="ASPARAGINE SYNTHETASE (GLUTAMINE-HYDROLYZING)"/>
    <property type="match status" value="1"/>
</dbReference>
<keyword evidence="3" id="KW-0061">Asparagine biosynthesis</keyword>
<organism evidence="6 7">
    <name type="scientific">Streptomyces litchfieldiae</name>
    <dbReference type="NCBI Taxonomy" id="3075543"/>
    <lineage>
        <taxon>Bacteria</taxon>
        <taxon>Bacillati</taxon>
        <taxon>Actinomycetota</taxon>
        <taxon>Actinomycetes</taxon>
        <taxon>Kitasatosporales</taxon>
        <taxon>Streptomycetaceae</taxon>
        <taxon>Streptomyces</taxon>
    </lineage>
</organism>
<dbReference type="EMBL" id="JAVREL010000020">
    <property type="protein sequence ID" value="MDT0346396.1"/>
    <property type="molecule type" value="Genomic_DNA"/>
</dbReference>
<evidence type="ECO:0000256" key="4">
    <source>
        <dbReference type="ARBA" id="ARBA00048741"/>
    </source>
</evidence>
<dbReference type="PANTHER" id="PTHR43284:SF1">
    <property type="entry name" value="ASPARAGINE SYNTHETASE"/>
    <property type="match status" value="1"/>
</dbReference>
<proteinExistence type="predicted"/>
<feature type="domain" description="Asparagine synthetase" evidence="5">
    <location>
        <begin position="214"/>
        <end position="599"/>
    </location>
</feature>
<dbReference type="InterPro" id="IPR051786">
    <property type="entry name" value="ASN_synthetase/amidase"/>
</dbReference>
<accession>A0ABU2MY10</accession>
<name>A0ABU2MY10_9ACTN</name>
<evidence type="ECO:0000256" key="3">
    <source>
        <dbReference type="ARBA" id="ARBA00022888"/>
    </source>
</evidence>
<dbReference type="SUPFAM" id="SSF52402">
    <property type="entry name" value="Adenine nucleotide alpha hydrolases-like"/>
    <property type="match status" value="1"/>
</dbReference>
<protein>
    <recommendedName>
        <fullName evidence="2">asparagine synthase (glutamine-hydrolyzing)</fullName>
        <ecNumber evidence="2">6.3.5.4</ecNumber>
    </recommendedName>
</protein>